<dbReference type="AlphaFoldDB" id="A0AAE4BSE5"/>
<dbReference type="RefSeq" id="WP_309938276.1">
    <property type="nucleotide sequence ID" value="NZ_AP025305.1"/>
</dbReference>
<organism evidence="1 2">
    <name type="scientific">Aureibacter tunicatorum</name>
    <dbReference type="NCBI Taxonomy" id="866807"/>
    <lineage>
        <taxon>Bacteria</taxon>
        <taxon>Pseudomonadati</taxon>
        <taxon>Bacteroidota</taxon>
        <taxon>Cytophagia</taxon>
        <taxon>Cytophagales</taxon>
        <taxon>Persicobacteraceae</taxon>
        <taxon>Aureibacter</taxon>
    </lineage>
</organism>
<name>A0AAE4BSE5_9BACT</name>
<comment type="caution">
    <text evidence="1">The sequence shown here is derived from an EMBL/GenBank/DDBJ whole genome shotgun (WGS) entry which is preliminary data.</text>
</comment>
<accession>A0AAE4BSE5</accession>
<gene>
    <name evidence="1" type="ORF">HNQ88_001805</name>
</gene>
<proteinExistence type="predicted"/>
<dbReference type="EMBL" id="JAVDQD010000002">
    <property type="protein sequence ID" value="MDR6238768.1"/>
    <property type="molecule type" value="Genomic_DNA"/>
</dbReference>
<evidence type="ECO:0000313" key="2">
    <source>
        <dbReference type="Proteomes" id="UP001185092"/>
    </source>
</evidence>
<protein>
    <submittedName>
        <fullName evidence="1">Uncharacterized protein</fullName>
    </submittedName>
</protein>
<dbReference type="Proteomes" id="UP001185092">
    <property type="component" value="Unassembled WGS sequence"/>
</dbReference>
<sequence length="126" mass="14398">MQKEILNWLNNIDSKTTGSFKNDIAFNFGIFESEDGYMLYLAGSTEYDDDDDDWACLDMPENPSLYFEIPTNHQNTTWEDILELVCEALSTLEKSHHFNNTFLEKAEAITTGFDSGDLIAIRTPVK</sequence>
<keyword evidence="2" id="KW-1185">Reference proteome</keyword>
<reference evidence="1" key="1">
    <citation type="submission" date="2023-07" db="EMBL/GenBank/DDBJ databases">
        <title>Genomic Encyclopedia of Type Strains, Phase IV (KMG-IV): sequencing the most valuable type-strain genomes for metagenomic binning, comparative biology and taxonomic classification.</title>
        <authorList>
            <person name="Goeker M."/>
        </authorList>
    </citation>
    <scope>NUCLEOTIDE SEQUENCE</scope>
    <source>
        <strain evidence="1">DSM 26174</strain>
    </source>
</reference>
<evidence type="ECO:0000313" key="1">
    <source>
        <dbReference type="EMBL" id="MDR6238768.1"/>
    </source>
</evidence>